<reference evidence="3 4" key="1">
    <citation type="submission" date="2018-08" db="EMBL/GenBank/DDBJ databases">
        <title>Paenibacillus sp. M4BSY-1, whole genome shotgun sequence.</title>
        <authorList>
            <person name="Tuo L."/>
        </authorList>
    </citation>
    <scope>NUCLEOTIDE SEQUENCE [LARGE SCALE GENOMIC DNA]</scope>
    <source>
        <strain evidence="3 4">M4BSY-1</strain>
    </source>
</reference>
<keyword evidence="2" id="KW-0812">Transmembrane</keyword>
<evidence type="ECO:0000313" key="3">
    <source>
        <dbReference type="EMBL" id="REK69271.1"/>
    </source>
</evidence>
<dbReference type="EMBL" id="QUBQ01000009">
    <property type="protein sequence ID" value="REK69271.1"/>
    <property type="molecule type" value="Genomic_DNA"/>
</dbReference>
<keyword evidence="2" id="KW-0472">Membrane</keyword>
<protein>
    <submittedName>
        <fullName evidence="3">Uncharacterized protein</fullName>
    </submittedName>
</protein>
<dbReference type="RefSeq" id="WP_116050164.1">
    <property type="nucleotide sequence ID" value="NZ_QUBQ01000009.1"/>
</dbReference>
<feature type="transmembrane region" description="Helical" evidence="2">
    <location>
        <begin position="7"/>
        <end position="30"/>
    </location>
</feature>
<proteinExistence type="predicted"/>
<dbReference type="Proteomes" id="UP000261905">
    <property type="component" value="Unassembled WGS sequence"/>
</dbReference>
<sequence>MKKWKKVLIWVASIIVVLGIGGLITANYVMDRMIASLANSLESELIAEVDNGNVEPNKPGGEEVPDQDSPSDTQGGNTNPDSTSQPSKQPSNDGYTAEISTDKAKDVQEKITVSEKAKLAGVLLKQLSVDDMKLLQELASGGLNIEEKKQARSIILEKLTPEQYDELIQIAKKYGMSQGKSYEEVSKEQ</sequence>
<keyword evidence="2" id="KW-1133">Transmembrane helix</keyword>
<keyword evidence="4" id="KW-1185">Reference proteome</keyword>
<feature type="region of interest" description="Disordered" evidence="1">
    <location>
        <begin position="51"/>
        <end position="106"/>
    </location>
</feature>
<name>A0A371P085_9BACL</name>
<evidence type="ECO:0000313" key="4">
    <source>
        <dbReference type="Proteomes" id="UP000261905"/>
    </source>
</evidence>
<comment type="caution">
    <text evidence="3">The sequence shown here is derived from an EMBL/GenBank/DDBJ whole genome shotgun (WGS) entry which is preliminary data.</text>
</comment>
<feature type="compositionally biased region" description="Polar residues" evidence="1">
    <location>
        <begin position="68"/>
        <end position="94"/>
    </location>
</feature>
<evidence type="ECO:0000256" key="1">
    <source>
        <dbReference type="SAM" id="MobiDB-lite"/>
    </source>
</evidence>
<dbReference type="AlphaFoldDB" id="A0A371P085"/>
<organism evidence="3 4">
    <name type="scientific">Paenibacillus paeoniae</name>
    <dbReference type="NCBI Taxonomy" id="2292705"/>
    <lineage>
        <taxon>Bacteria</taxon>
        <taxon>Bacillati</taxon>
        <taxon>Bacillota</taxon>
        <taxon>Bacilli</taxon>
        <taxon>Bacillales</taxon>
        <taxon>Paenibacillaceae</taxon>
        <taxon>Paenibacillus</taxon>
    </lineage>
</organism>
<evidence type="ECO:0000256" key="2">
    <source>
        <dbReference type="SAM" id="Phobius"/>
    </source>
</evidence>
<gene>
    <name evidence="3" type="ORF">DX130_25505</name>
</gene>
<dbReference type="OrthoDB" id="2666791at2"/>
<accession>A0A371P085</accession>